<evidence type="ECO:0000256" key="1">
    <source>
        <dbReference type="SAM" id="MobiDB-lite"/>
    </source>
</evidence>
<keyword evidence="3" id="KW-1185">Reference proteome</keyword>
<dbReference type="RefSeq" id="WP_157678376.1">
    <property type="nucleotide sequence ID" value="NZ_CP021425.1"/>
</dbReference>
<sequence length="56" mass="6412">MKISSKKRNMHACHPIMRKGGVHEKTNSSKRSKAKRELKMITRESSRDGCMLLQVA</sequence>
<dbReference type="EMBL" id="CP021425">
    <property type="protein sequence ID" value="ARU57768.1"/>
    <property type="molecule type" value="Genomic_DNA"/>
</dbReference>
<dbReference type="AlphaFoldDB" id="A0A1Y0IB85"/>
<reference evidence="2 3" key="1">
    <citation type="submission" date="2017-05" db="EMBL/GenBank/DDBJ databases">
        <title>Genomic insights into alkan degradation activity of Oleiphilus messinensis.</title>
        <authorList>
            <person name="Kozyavkin S.A."/>
            <person name="Slesarev A.I."/>
            <person name="Golyshin P.N."/>
            <person name="Korzhenkov A."/>
            <person name="Golyshina O.N."/>
            <person name="Toshchakov S.V."/>
        </authorList>
    </citation>
    <scope>NUCLEOTIDE SEQUENCE [LARGE SCALE GENOMIC DNA]</scope>
    <source>
        <strain evidence="2 3">ME102</strain>
    </source>
</reference>
<gene>
    <name evidence="2" type="ORF">OLMES_3747</name>
</gene>
<dbReference type="OrthoDB" id="6198916at2"/>
<dbReference type="Proteomes" id="UP000196027">
    <property type="component" value="Chromosome"/>
</dbReference>
<protein>
    <submittedName>
        <fullName evidence="2">Uncharacterized protein</fullName>
    </submittedName>
</protein>
<accession>A0A1Y0IB85</accession>
<proteinExistence type="predicted"/>
<name>A0A1Y0IB85_9GAMM</name>
<evidence type="ECO:0000313" key="3">
    <source>
        <dbReference type="Proteomes" id="UP000196027"/>
    </source>
</evidence>
<organism evidence="2 3">
    <name type="scientific">Oleiphilus messinensis</name>
    <dbReference type="NCBI Taxonomy" id="141451"/>
    <lineage>
        <taxon>Bacteria</taxon>
        <taxon>Pseudomonadati</taxon>
        <taxon>Pseudomonadota</taxon>
        <taxon>Gammaproteobacteria</taxon>
        <taxon>Oceanospirillales</taxon>
        <taxon>Oleiphilaceae</taxon>
        <taxon>Oleiphilus</taxon>
    </lineage>
</organism>
<feature type="region of interest" description="Disordered" evidence="1">
    <location>
        <begin position="1"/>
        <end position="38"/>
    </location>
</feature>
<dbReference type="KEGG" id="ome:OLMES_3747"/>
<evidence type="ECO:0000313" key="2">
    <source>
        <dbReference type="EMBL" id="ARU57768.1"/>
    </source>
</evidence>
<feature type="compositionally biased region" description="Basic residues" evidence="1">
    <location>
        <begin position="1"/>
        <end position="11"/>
    </location>
</feature>